<dbReference type="AlphaFoldDB" id="A0A9N8EQS4"/>
<reference evidence="2" key="1">
    <citation type="submission" date="2020-06" db="EMBL/GenBank/DDBJ databases">
        <authorList>
            <consortium name="Plant Systems Biology data submission"/>
        </authorList>
    </citation>
    <scope>NUCLEOTIDE SEQUENCE</scope>
    <source>
        <strain evidence="2">D6</strain>
    </source>
</reference>
<proteinExistence type="predicted"/>
<evidence type="ECO:0000313" key="3">
    <source>
        <dbReference type="Proteomes" id="UP001153069"/>
    </source>
</evidence>
<gene>
    <name evidence="2" type="ORF">SEMRO_1432_G272100.1</name>
</gene>
<feature type="compositionally biased region" description="Polar residues" evidence="1">
    <location>
        <begin position="1"/>
        <end position="13"/>
    </location>
</feature>
<dbReference type="Proteomes" id="UP001153069">
    <property type="component" value="Unassembled WGS sequence"/>
</dbReference>
<feature type="region of interest" description="Disordered" evidence="1">
    <location>
        <begin position="372"/>
        <end position="450"/>
    </location>
</feature>
<organism evidence="2 3">
    <name type="scientific">Seminavis robusta</name>
    <dbReference type="NCBI Taxonomy" id="568900"/>
    <lineage>
        <taxon>Eukaryota</taxon>
        <taxon>Sar</taxon>
        <taxon>Stramenopiles</taxon>
        <taxon>Ochrophyta</taxon>
        <taxon>Bacillariophyta</taxon>
        <taxon>Bacillariophyceae</taxon>
        <taxon>Bacillariophycidae</taxon>
        <taxon>Naviculales</taxon>
        <taxon>Naviculaceae</taxon>
        <taxon>Seminavis</taxon>
    </lineage>
</organism>
<dbReference type="EMBL" id="CAICTM010001430">
    <property type="protein sequence ID" value="CAB9523564.1"/>
    <property type="molecule type" value="Genomic_DNA"/>
</dbReference>
<feature type="region of interest" description="Disordered" evidence="1">
    <location>
        <begin position="144"/>
        <end position="167"/>
    </location>
</feature>
<feature type="region of interest" description="Disordered" evidence="1">
    <location>
        <begin position="1"/>
        <end position="94"/>
    </location>
</feature>
<feature type="compositionally biased region" description="Polar residues" evidence="1">
    <location>
        <begin position="45"/>
        <end position="59"/>
    </location>
</feature>
<evidence type="ECO:0000313" key="2">
    <source>
        <dbReference type="EMBL" id="CAB9523564.1"/>
    </source>
</evidence>
<comment type="caution">
    <text evidence="2">The sequence shown here is derived from an EMBL/GenBank/DDBJ whole genome shotgun (WGS) entry which is preliminary data.</text>
</comment>
<name>A0A9N8EQS4_9STRA</name>
<sequence length="474" mass="53079">MGNKASSAQNASNDAKRYLTSGHLGSKKQTSPPSASEIHYRSKDTSANAGKSLQQNLSTQRRDSSPAGRENTNDATTCRTSPTSNDRPKRPVSSKILEKTEWLSQLISKADGQQESQQFTTNRVSPHRTSNLVADRLSWIQSELTSHNNNDVPSPSRSSSVAKRRKSEFVADRMRRFKESLEQEMVPPTNKQERLRGVDSQLLEGLASNRSKTWLLQSTMTTATNQAKTEENRTRPGKLQADQFTMQQMSTVSKPLQPPKKPGKLNLEQLLVPTTSRGARKRFHRTNTVPLVSVAEKRERFLAASQNPPRQRRIVRKEPTNFFQHCLTEWEQEGLLPDFVADHTTWLFGEFSDNHHHRERQDHCSLVNQLRLDNPQNVPTPDASPSCGGGLQPDSPCFSPDTQSEASAAVVDTIQDEQPTDQQHQPEVWESSPSAAAKQLDGPLPLQDTKWKDVPWADMTYGEMVVLASEKASL</sequence>
<feature type="region of interest" description="Disordered" evidence="1">
    <location>
        <begin position="109"/>
        <end position="129"/>
    </location>
</feature>
<feature type="compositionally biased region" description="Polar residues" evidence="1">
    <location>
        <begin position="73"/>
        <end position="85"/>
    </location>
</feature>
<keyword evidence="3" id="KW-1185">Reference proteome</keyword>
<evidence type="ECO:0000256" key="1">
    <source>
        <dbReference type="SAM" id="MobiDB-lite"/>
    </source>
</evidence>
<feature type="compositionally biased region" description="Low complexity" evidence="1">
    <location>
        <begin position="152"/>
        <end position="161"/>
    </location>
</feature>
<accession>A0A9N8EQS4</accession>
<protein>
    <submittedName>
        <fullName evidence="2">Uncharacterized protein</fullName>
    </submittedName>
</protein>